<comment type="subcellular location">
    <subcellularLocation>
        <location evidence="1">Membrane</location>
    </subcellularLocation>
</comment>
<evidence type="ECO:0000256" key="4">
    <source>
        <dbReference type="ARBA" id="ARBA00022989"/>
    </source>
</evidence>
<name>A0A7S2Q2R6_9STRA</name>
<accession>A0A7S2Q2R6</accession>
<evidence type="ECO:0000259" key="8">
    <source>
        <dbReference type="Pfam" id="PF04884"/>
    </source>
</evidence>
<dbReference type="InterPro" id="IPR054549">
    <property type="entry name" value="UVB_sens_RUS_dom"/>
</dbReference>
<evidence type="ECO:0000313" key="10">
    <source>
        <dbReference type="EMBL" id="CAD9631050.1"/>
    </source>
</evidence>
<organism evidence="10">
    <name type="scientific">Skeletonema marinoi</name>
    <dbReference type="NCBI Taxonomy" id="267567"/>
    <lineage>
        <taxon>Eukaryota</taxon>
        <taxon>Sar</taxon>
        <taxon>Stramenopiles</taxon>
        <taxon>Ochrophyta</taxon>
        <taxon>Bacillariophyta</taxon>
        <taxon>Coscinodiscophyceae</taxon>
        <taxon>Thalassiosirophycidae</taxon>
        <taxon>Thalassiosirales</taxon>
        <taxon>Skeletonemataceae</taxon>
        <taxon>Skeletonema</taxon>
        <taxon>Skeletonema marinoi-dohrnii complex</taxon>
    </lineage>
</organism>
<feature type="domain" description="Root UVB sensitive protein C-terminal" evidence="9">
    <location>
        <begin position="349"/>
        <end position="502"/>
    </location>
</feature>
<dbReference type="PANTHER" id="PTHR12770:SF31">
    <property type="entry name" value="RUS FAMILY MEMBER 1"/>
    <property type="match status" value="1"/>
</dbReference>
<comment type="similarity">
    <text evidence="2">Belongs to the RUS1 family.</text>
</comment>
<evidence type="ECO:0000256" key="7">
    <source>
        <dbReference type="SAM" id="SignalP"/>
    </source>
</evidence>
<evidence type="ECO:0000256" key="2">
    <source>
        <dbReference type="ARBA" id="ARBA00007558"/>
    </source>
</evidence>
<proteinExistence type="inferred from homology"/>
<dbReference type="AlphaFoldDB" id="A0A7S2Q2R6"/>
<dbReference type="GO" id="GO:0016020">
    <property type="term" value="C:membrane"/>
    <property type="evidence" value="ECO:0007669"/>
    <property type="project" value="UniProtKB-SubCell"/>
</dbReference>
<reference evidence="10" key="1">
    <citation type="submission" date="2021-01" db="EMBL/GenBank/DDBJ databases">
        <authorList>
            <person name="Corre E."/>
            <person name="Pelletier E."/>
            <person name="Niang G."/>
            <person name="Scheremetjew M."/>
            <person name="Finn R."/>
            <person name="Kale V."/>
            <person name="Holt S."/>
            <person name="Cochrane G."/>
            <person name="Meng A."/>
            <person name="Brown T."/>
            <person name="Cohen L."/>
        </authorList>
    </citation>
    <scope>NUCLEOTIDE SEQUENCE</scope>
    <source>
        <strain evidence="10">SM1012Den-03</strain>
    </source>
</reference>
<protein>
    <submittedName>
        <fullName evidence="10">Uncharacterized protein</fullName>
    </submittedName>
</protein>
<sequence>MQHHHRQWRRLVPTTLILIICYQDCHALASSSPKQVISRRNDGRSKSFSFDEPNNKRVDNDSEMKFQLSQVGRDLIRPSVALGHVQAAVRSTFLPSIPSSSSSNILRSSGYLQYILLDNIQDLCTSLRSVLATQRILEGVGVGRADATALSATLNFLIRDGCGMLASLLFTSYAASSFRRNVKRWKYFADVMVDIGITLEIVAPCVLSSPALKGWFLPLICLANVCKALCGVAAGACSGAFQLYWSNNLIGTQDGISEISAKNGAQRTVMGGVGLVMAGLLAKCLGSGHVSMVVWVGLYCALTSVHLVANWWSLKLVALDWLNSWRLHFIVDQLLRSVNETNTDHVVVSNPMELSRIEPLLFLPELKRRKLCPIEMGVSFNRFARMSHHTSTSLQSVLSQKQKQNYILSVGHAGRKRVKQKRRVLVAFSPECSNKDVAKAYLHACIVGHELASTSKEQRNDVEEIEIVKEVEVRAENKLTQLFPLFEMSASNAGWNLDRTEISNQGYEICYE</sequence>
<dbReference type="Pfam" id="PF24160">
    <property type="entry name" value="UVB_sens_C"/>
    <property type="match status" value="1"/>
</dbReference>
<evidence type="ECO:0000259" key="9">
    <source>
        <dbReference type="Pfam" id="PF24160"/>
    </source>
</evidence>
<feature type="region of interest" description="Disordered" evidence="6">
    <location>
        <begin position="36"/>
        <end position="56"/>
    </location>
</feature>
<dbReference type="EMBL" id="HBGZ01032434">
    <property type="protein sequence ID" value="CAD9631050.1"/>
    <property type="molecule type" value="Transcribed_RNA"/>
</dbReference>
<dbReference type="InterPro" id="IPR055412">
    <property type="entry name" value="UVB_sens_C"/>
</dbReference>
<evidence type="ECO:0000256" key="6">
    <source>
        <dbReference type="SAM" id="MobiDB-lite"/>
    </source>
</evidence>
<dbReference type="Pfam" id="PF04884">
    <property type="entry name" value="UVB_sens_prot"/>
    <property type="match status" value="1"/>
</dbReference>
<feature type="domain" description="Protein root UVB sensitive/RUS" evidence="8">
    <location>
        <begin position="85"/>
        <end position="336"/>
    </location>
</feature>
<keyword evidence="7" id="KW-0732">Signal</keyword>
<keyword evidence="5" id="KW-0472">Membrane</keyword>
<feature type="chain" id="PRO_5030504890" evidence="7">
    <location>
        <begin position="28"/>
        <end position="512"/>
    </location>
</feature>
<gene>
    <name evidence="10" type="ORF">SMAR0320_LOCUS23179</name>
</gene>
<evidence type="ECO:0000256" key="5">
    <source>
        <dbReference type="ARBA" id="ARBA00023136"/>
    </source>
</evidence>
<dbReference type="InterPro" id="IPR006968">
    <property type="entry name" value="RUS_fam"/>
</dbReference>
<dbReference type="PANTHER" id="PTHR12770">
    <property type="entry name" value="RUS1 FAMILY PROTEIN C16ORF58"/>
    <property type="match status" value="1"/>
</dbReference>
<keyword evidence="4" id="KW-1133">Transmembrane helix</keyword>
<keyword evidence="3" id="KW-0812">Transmembrane</keyword>
<evidence type="ECO:0000256" key="3">
    <source>
        <dbReference type="ARBA" id="ARBA00022692"/>
    </source>
</evidence>
<feature type="signal peptide" evidence="7">
    <location>
        <begin position="1"/>
        <end position="27"/>
    </location>
</feature>
<evidence type="ECO:0000256" key="1">
    <source>
        <dbReference type="ARBA" id="ARBA00004370"/>
    </source>
</evidence>